<evidence type="ECO:0000313" key="1">
    <source>
        <dbReference type="EMBL" id="KAF2737548.1"/>
    </source>
</evidence>
<comment type="caution">
    <text evidence="1">The sequence shown here is derived from an EMBL/GenBank/DDBJ whole genome shotgun (WGS) entry which is preliminary data.</text>
</comment>
<dbReference type="AlphaFoldDB" id="A0A9P4V5T0"/>
<proteinExistence type="predicted"/>
<gene>
    <name evidence="1" type="ORF">EJ04DRAFT_103066</name>
</gene>
<keyword evidence="2" id="KW-1185">Reference proteome</keyword>
<dbReference type="EMBL" id="ML996115">
    <property type="protein sequence ID" value="KAF2737548.1"/>
    <property type="molecule type" value="Genomic_DNA"/>
</dbReference>
<protein>
    <submittedName>
        <fullName evidence="1">Uncharacterized protein</fullName>
    </submittedName>
</protein>
<sequence>MKRGKLRGRGLRCLNPLWCGRAGKECKERQAESDRGRTEGAMLGAANKSDALQRCTGQGVGGRAVRTCAVCFWTGAVGVERMGRKGVKV</sequence>
<evidence type="ECO:0000313" key="2">
    <source>
        <dbReference type="Proteomes" id="UP000799444"/>
    </source>
</evidence>
<accession>A0A9P4V5T0</accession>
<dbReference type="Proteomes" id="UP000799444">
    <property type="component" value="Unassembled WGS sequence"/>
</dbReference>
<reference evidence="1" key="1">
    <citation type="journal article" date="2020" name="Stud. Mycol.">
        <title>101 Dothideomycetes genomes: a test case for predicting lifestyles and emergence of pathogens.</title>
        <authorList>
            <person name="Haridas S."/>
            <person name="Albert R."/>
            <person name="Binder M."/>
            <person name="Bloem J."/>
            <person name="Labutti K."/>
            <person name="Salamov A."/>
            <person name="Andreopoulos B."/>
            <person name="Baker S."/>
            <person name="Barry K."/>
            <person name="Bills G."/>
            <person name="Bluhm B."/>
            <person name="Cannon C."/>
            <person name="Castanera R."/>
            <person name="Culley D."/>
            <person name="Daum C."/>
            <person name="Ezra D."/>
            <person name="Gonzalez J."/>
            <person name="Henrissat B."/>
            <person name="Kuo A."/>
            <person name="Liang C."/>
            <person name="Lipzen A."/>
            <person name="Lutzoni F."/>
            <person name="Magnuson J."/>
            <person name="Mondo S."/>
            <person name="Nolan M."/>
            <person name="Ohm R."/>
            <person name="Pangilinan J."/>
            <person name="Park H.-J."/>
            <person name="Ramirez L."/>
            <person name="Alfaro M."/>
            <person name="Sun H."/>
            <person name="Tritt A."/>
            <person name="Yoshinaga Y."/>
            <person name="Zwiers L.-H."/>
            <person name="Turgeon B."/>
            <person name="Goodwin S."/>
            <person name="Spatafora J."/>
            <person name="Crous P."/>
            <person name="Grigoriev I."/>
        </authorList>
    </citation>
    <scope>NUCLEOTIDE SEQUENCE</scope>
    <source>
        <strain evidence="1">CBS 125425</strain>
    </source>
</reference>
<organism evidence="1 2">
    <name type="scientific">Polyplosphaeria fusca</name>
    <dbReference type="NCBI Taxonomy" id="682080"/>
    <lineage>
        <taxon>Eukaryota</taxon>
        <taxon>Fungi</taxon>
        <taxon>Dikarya</taxon>
        <taxon>Ascomycota</taxon>
        <taxon>Pezizomycotina</taxon>
        <taxon>Dothideomycetes</taxon>
        <taxon>Pleosporomycetidae</taxon>
        <taxon>Pleosporales</taxon>
        <taxon>Tetraplosphaeriaceae</taxon>
        <taxon>Polyplosphaeria</taxon>
    </lineage>
</organism>
<name>A0A9P4V5T0_9PLEO</name>